<reference evidence="2" key="1">
    <citation type="submission" date="2022-11" db="EMBL/GenBank/DDBJ databases">
        <title>The characterization of three novel Bacteroidetes species and genomic analysis of their roles in tidal elemental geochemical cycles.</title>
        <authorList>
            <person name="Ma K.-J."/>
        </authorList>
    </citation>
    <scope>NUCLEOTIDE SEQUENCE</scope>
    <source>
        <strain evidence="2">M415</strain>
    </source>
</reference>
<evidence type="ECO:0000313" key="2">
    <source>
        <dbReference type="EMBL" id="MCX2720271.1"/>
    </source>
</evidence>
<accession>A0AAE3SPI8</accession>
<organism evidence="2 3">
    <name type="scientific">Lentiprolixibacter aurantiacus</name>
    <dbReference type="NCBI Taxonomy" id="2993939"/>
    <lineage>
        <taxon>Bacteria</taxon>
        <taxon>Pseudomonadati</taxon>
        <taxon>Bacteroidota</taxon>
        <taxon>Flavobacteriia</taxon>
        <taxon>Flavobacteriales</taxon>
        <taxon>Flavobacteriaceae</taxon>
        <taxon>Lentiprolixibacter</taxon>
    </lineage>
</organism>
<keyword evidence="1" id="KW-1133">Transmembrane helix</keyword>
<protein>
    <submittedName>
        <fullName evidence="2">Uncharacterized protein</fullName>
    </submittedName>
</protein>
<dbReference type="AlphaFoldDB" id="A0AAE3SPI8"/>
<keyword evidence="3" id="KW-1185">Reference proteome</keyword>
<comment type="caution">
    <text evidence="2">The sequence shown here is derived from an EMBL/GenBank/DDBJ whole genome shotgun (WGS) entry which is preliminary data.</text>
</comment>
<proteinExistence type="predicted"/>
<feature type="transmembrane region" description="Helical" evidence="1">
    <location>
        <begin position="53"/>
        <end position="75"/>
    </location>
</feature>
<dbReference type="EMBL" id="JAPFQP010000004">
    <property type="protein sequence ID" value="MCX2720271.1"/>
    <property type="molecule type" value="Genomic_DNA"/>
</dbReference>
<dbReference type="RefSeq" id="WP_266014139.1">
    <property type="nucleotide sequence ID" value="NZ_JAPFQP010000004.1"/>
</dbReference>
<feature type="transmembrane region" description="Helical" evidence="1">
    <location>
        <begin position="27"/>
        <end position="47"/>
    </location>
</feature>
<gene>
    <name evidence="2" type="ORF">OO016_11715</name>
</gene>
<evidence type="ECO:0000256" key="1">
    <source>
        <dbReference type="SAM" id="Phobius"/>
    </source>
</evidence>
<evidence type="ECO:0000313" key="3">
    <source>
        <dbReference type="Proteomes" id="UP001207116"/>
    </source>
</evidence>
<sequence length="160" mass="18357">MREGCDAATKPSGVTEIMVFVFKKSYLRANLIFGLIWLTVFILKVFIEDNTNSISYWIDYGFLLVAVLYLGTYLYQKRYGYLTLENGLLKLNDPRNKHIDLNTVTRFKFFAGEYILESDSKKLKVNTYLLEPPSVALLKAALEKHGLKPGTSRILQMESN</sequence>
<keyword evidence="1" id="KW-0812">Transmembrane</keyword>
<keyword evidence="1" id="KW-0472">Membrane</keyword>
<dbReference type="Proteomes" id="UP001207116">
    <property type="component" value="Unassembled WGS sequence"/>
</dbReference>
<name>A0AAE3SPI8_9FLAO</name>